<organism evidence="1">
    <name type="scientific">marine sediment metagenome</name>
    <dbReference type="NCBI Taxonomy" id="412755"/>
    <lineage>
        <taxon>unclassified sequences</taxon>
        <taxon>metagenomes</taxon>
        <taxon>ecological metagenomes</taxon>
    </lineage>
</organism>
<proteinExistence type="predicted"/>
<reference evidence="1" key="1">
    <citation type="journal article" date="2015" name="Nature">
        <title>Complex archaea that bridge the gap between prokaryotes and eukaryotes.</title>
        <authorList>
            <person name="Spang A."/>
            <person name="Saw J.H."/>
            <person name="Jorgensen S.L."/>
            <person name="Zaremba-Niedzwiedzka K."/>
            <person name="Martijn J."/>
            <person name="Lind A.E."/>
            <person name="van Eijk R."/>
            <person name="Schleper C."/>
            <person name="Guy L."/>
            <person name="Ettema T.J."/>
        </authorList>
    </citation>
    <scope>NUCLEOTIDE SEQUENCE</scope>
</reference>
<name>A0A0F9THA3_9ZZZZ</name>
<comment type="caution">
    <text evidence="1">The sequence shown here is derived from an EMBL/GenBank/DDBJ whole genome shotgun (WGS) entry which is preliminary data.</text>
</comment>
<dbReference type="AlphaFoldDB" id="A0A0F9THA3"/>
<gene>
    <name evidence="1" type="ORF">LCGC14_0653810</name>
</gene>
<protein>
    <submittedName>
        <fullName evidence="1">Uncharacterized protein</fullName>
    </submittedName>
</protein>
<accession>A0A0F9THA3</accession>
<evidence type="ECO:0000313" key="1">
    <source>
        <dbReference type="EMBL" id="KKN48346.1"/>
    </source>
</evidence>
<sequence>MTRAEHLQWCKDRALEYLQPGANYNPQEAITSMMSDLGKHPETTQAGKSCAMLGMFALTSGNPQDARRFIEGFN</sequence>
<dbReference type="EMBL" id="LAZR01001225">
    <property type="protein sequence ID" value="KKN48346.1"/>
    <property type="molecule type" value="Genomic_DNA"/>
</dbReference>